<keyword evidence="13" id="KW-0732">Signal</keyword>
<accession>A0ABS0T4I9</accession>
<keyword evidence="2 11" id="KW-0813">Transport</keyword>
<name>A0ABS0T4I9_9CAUL</name>
<organism evidence="16 17">
    <name type="scientific">Caulobacter hibisci</name>
    <dbReference type="NCBI Taxonomy" id="2035993"/>
    <lineage>
        <taxon>Bacteria</taxon>
        <taxon>Pseudomonadati</taxon>
        <taxon>Pseudomonadota</taxon>
        <taxon>Alphaproteobacteria</taxon>
        <taxon>Caulobacterales</taxon>
        <taxon>Caulobacteraceae</taxon>
        <taxon>Caulobacter</taxon>
    </lineage>
</organism>
<dbReference type="Gene3D" id="2.40.170.20">
    <property type="entry name" value="TonB-dependent receptor, beta-barrel domain"/>
    <property type="match status" value="1"/>
</dbReference>
<dbReference type="PANTHER" id="PTHR32552:SF81">
    <property type="entry name" value="TONB-DEPENDENT OUTER MEMBRANE RECEPTOR"/>
    <property type="match status" value="1"/>
</dbReference>
<dbReference type="InterPro" id="IPR000531">
    <property type="entry name" value="Beta-barrel_TonB"/>
</dbReference>
<comment type="subcellular location">
    <subcellularLocation>
        <location evidence="1 11">Cell outer membrane</location>
        <topology evidence="1 11">Multi-pass membrane protein</topology>
    </subcellularLocation>
</comment>
<evidence type="ECO:0000256" key="2">
    <source>
        <dbReference type="ARBA" id="ARBA00022448"/>
    </source>
</evidence>
<evidence type="ECO:0000313" key="17">
    <source>
        <dbReference type="Proteomes" id="UP000639859"/>
    </source>
</evidence>
<evidence type="ECO:0000313" key="16">
    <source>
        <dbReference type="EMBL" id="MBI1686754.1"/>
    </source>
</evidence>
<evidence type="ECO:0000256" key="1">
    <source>
        <dbReference type="ARBA" id="ARBA00004571"/>
    </source>
</evidence>
<feature type="signal peptide" evidence="13">
    <location>
        <begin position="1"/>
        <end position="25"/>
    </location>
</feature>
<evidence type="ECO:0000256" key="12">
    <source>
        <dbReference type="RuleBase" id="RU003357"/>
    </source>
</evidence>
<feature type="domain" description="TonB-dependent receptor-like beta-barrel" evidence="14">
    <location>
        <begin position="252"/>
        <end position="704"/>
    </location>
</feature>
<evidence type="ECO:0000256" key="13">
    <source>
        <dbReference type="SAM" id="SignalP"/>
    </source>
</evidence>
<evidence type="ECO:0000256" key="6">
    <source>
        <dbReference type="ARBA" id="ARBA00023004"/>
    </source>
</evidence>
<evidence type="ECO:0000256" key="7">
    <source>
        <dbReference type="ARBA" id="ARBA00023065"/>
    </source>
</evidence>
<evidence type="ECO:0000256" key="9">
    <source>
        <dbReference type="ARBA" id="ARBA00023136"/>
    </source>
</evidence>
<gene>
    <name evidence="16" type="ORF">I4Q42_24060</name>
</gene>
<dbReference type="Pfam" id="PF00593">
    <property type="entry name" value="TonB_dep_Rec_b-barrel"/>
    <property type="match status" value="1"/>
</dbReference>
<dbReference type="PROSITE" id="PS52016">
    <property type="entry name" value="TONB_DEPENDENT_REC_3"/>
    <property type="match status" value="1"/>
</dbReference>
<evidence type="ECO:0000256" key="10">
    <source>
        <dbReference type="ARBA" id="ARBA00023237"/>
    </source>
</evidence>
<keyword evidence="3 11" id="KW-1134">Transmembrane beta strand</keyword>
<comment type="caution">
    <text evidence="16">The sequence shown here is derived from an EMBL/GenBank/DDBJ whole genome shotgun (WGS) entry which is preliminary data.</text>
</comment>
<dbReference type="InterPro" id="IPR036942">
    <property type="entry name" value="Beta-barrel_TonB_sf"/>
</dbReference>
<dbReference type="Pfam" id="PF07715">
    <property type="entry name" value="Plug"/>
    <property type="match status" value="1"/>
</dbReference>
<evidence type="ECO:0000259" key="14">
    <source>
        <dbReference type="Pfam" id="PF00593"/>
    </source>
</evidence>
<keyword evidence="5 11" id="KW-0812">Transmembrane</keyword>
<dbReference type="EMBL" id="JADWOX010000026">
    <property type="protein sequence ID" value="MBI1686754.1"/>
    <property type="molecule type" value="Genomic_DNA"/>
</dbReference>
<evidence type="ECO:0000256" key="4">
    <source>
        <dbReference type="ARBA" id="ARBA00022496"/>
    </source>
</evidence>
<evidence type="ECO:0000256" key="8">
    <source>
        <dbReference type="ARBA" id="ARBA00023077"/>
    </source>
</evidence>
<sequence>MLDKNRLAAVMVTTSVLALAAQAQAQTQAQATTTADQDAVVTEIVVTAQKREERLQEVPLSITVAGSAQLERQQVNQVSDLARIAPSLEVQQAPGQSVGGGGQIRGIGTQSFQAGAVGSVGIVVDQVSQGNVNISDLFDIARVEVLKGPQGTLFGLTTSAGVINIATNAPQFGQFSGRVRTELSKDGTAGSKYGQQVVQGLLNIPLAETAALRVSASVNQRQGVNRNTLTGDLDDHAAYALRGRLLWEPSDKLTVNLIGDYSKTDDDGTDFFVLYKANTALTAELAQCGIVASQANRDYCSTSKLINRNKSYGGSVQLDYDLGAASVTSITALRKLDAGPTFLDIFRLDVNPLKVRQGPSTGDGELFTQEVRIASPSSAVFEYTAGLFYSSQTNHTDPAALAINVTPFPGLTIPISNLLGYDLDIKDRSAAAFGQATYHVGEKLRLIAGARYTHETMKVGYASLDSGTSGGRKTTIDNWSWKLGPQYQFDKDTMAYATVSRGYKGPQVAVGDPTIPTNQPALIRPEIPTNYEAGLKGALLDGRLLADVSAFYMNLKDYQGQLCTPNQSGGLTCAPQNIGKVISKGVEVNLFGQPVHGLSLNTGVIYNPVTYPKGFTAQDGSDLGGEQMANAPKWKFTLSGEYRHAVAGTIEGFVAADTVYKSAVRYAASTDETVTFDAHWTVGGRIGVRDPDKGWTAAIFVRNLTDSHEPTVRYANFPDGSIGSYGQILTPQSFRLVGLSLDARF</sequence>
<dbReference type="PANTHER" id="PTHR32552">
    <property type="entry name" value="FERRICHROME IRON RECEPTOR-RELATED"/>
    <property type="match status" value="1"/>
</dbReference>
<keyword evidence="10 11" id="KW-0998">Cell outer membrane</keyword>
<dbReference type="InterPro" id="IPR039426">
    <property type="entry name" value="TonB-dep_rcpt-like"/>
</dbReference>
<feature type="chain" id="PRO_5045521776" evidence="13">
    <location>
        <begin position="26"/>
        <end position="745"/>
    </location>
</feature>
<dbReference type="Proteomes" id="UP000639859">
    <property type="component" value="Unassembled WGS sequence"/>
</dbReference>
<evidence type="ECO:0000259" key="15">
    <source>
        <dbReference type="Pfam" id="PF07715"/>
    </source>
</evidence>
<proteinExistence type="inferred from homology"/>
<keyword evidence="8 12" id="KW-0798">TonB box</keyword>
<dbReference type="InterPro" id="IPR012910">
    <property type="entry name" value="Plug_dom"/>
</dbReference>
<protein>
    <submittedName>
        <fullName evidence="16">TonB-dependent receptor</fullName>
    </submittedName>
</protein>
<evidence type="ECO:0000256" key="11">
    <source>
        <dbReference type="PROSITE-ProRule" id="PRU01360"/>
    </source>
</evidence>
<keyword evidence="16" id="KW-0675">Receptor</keyword>
<keyword evidence="4" id="KW-0410">Iron transport</keyword>
<evidence type="ECO:0000256" key="5">
    <source>
        <dbReference type="ARBA" id="ARBA00022692"/>
    </source>
</evidence>
<dbReference type="SUPFAM" id="SSF56935">
    <property type="entry name" value="Porins"/>
    <property type="match status" value="1"/>
</dbReference>
<reference evidence="16 17" key="1">
    <citation type="submission" date="2020-11" db="EMBL/GenBank/DDBJ databases">
        <title>genome sequence of strain KACC 18849.</title>
        <authorList>
            <person name="Gao J."/>
            <person name="Zhang X."/>
        </authorList>
    </citation>
    <scope>NUCLEOTIDE SEQUENCE [LARGE SCALE GENOMIC DNA]</scope>
    <source>
        <strain evidence="16 17">KACC 18849</strain>
    </source>
</reference>
<keyword evidence="6" id="KW-0408">Iron</keyword>
<feature type="domain" description="TonB-dependent receptor plug" evidence="15">
    <location>
        <begin position="55"/>
        <end position="162"/>
    </location>
</feature>
<evidence type="ECO:0000256" key="3">
    <source>
        <dbReference type="ARBA" id="ARBA00022452"/>
    </source>
</evidence>
<keyword evidence="9 11" id="KW-0472">Membrane</keyword>
<comment type="similarity">
    <text evidence="11 12">Belongs to the TonB-dependent receptor family.</text>
</comment>
<keyword evidence="7" id="KW-0406">Ion transport</keyword>
<keyword evidence="17" id="KW-1185">Reference proteome</keyword>
<dbReference type="RefSeq" id="WP_198578637.1">
    <property type="nucleotide sequence ID" value="NZ_JADWOX010000026.1"/>
</dbReference>